<protein>
    <submittedName>
        <fullName evidence="3">OLC1v1028293C1</fullName>
    </submittedName>
</protein>
<dbReference type="Proteomes" id="UP001161247">
    <property type="component" value="Chromosome 2"/>
</dbReference>
<dbReference type="EMBL" id="OX459119">
    <property type="protein sequence ID" value="CAI9092925.1"/>
    <property type="molecule type" value="Genomic_DNA"/>
</dbReference>
<dbReference type="PANTHER" id="PTHR33429">
    <property type="entry name" value="OS02G0708000 PROTEIN-RELATED"/>
    <property type="match status" value="1"/>
</dbReference>
<feature type="compositionally biased region" description="Basic residues" evidence="1">
    <location>
        <begin position="63"/>
        <end position="75"/>
    </location>
</feature>
<keyword evidence="4" id="KW-1185">Reference proteome</keyword>
<evidence type="ECO:0000313" key="3">
    <source>
        <dbReference type="EMBL" id="CAI9092925.1"/>
    </source>
</evidence>
<name>A0AAV1CDE2_OLDCO</name>
<feature type="transmembrane region" description="Helical" evidence="2">
    <location>
        <begin position="24"/>
        <end position="45"/>
    </location>
</feature>
<keyword evidence="2" id="KW-0472">Membrane</keyword>
<keyword evidence="2" id="KW-1133">Transmembrane helix</keyword>
<gene>
    <name evidence="3" type="ORF">OLC1_LOCUS4476</name>
</gene>
<organism evidence="3 4">
    <name type="scientific">Oldenlandia corymbosa var. corymbosa</name>
    <dbReference type="NCBI Taxonomy" id="529605"/>
    <lineage>
        <taxon>Eukaryota</taxon>
        <taxon>Viridiplantae</taxon>
        <taxon>Streptophyta</taxon>
        <taxon>Embryophyta</taxon>
        <taxon>Tracheophyta</taxon>
        <taxon>Spermatophyta</taxon>
        <taxon>Magnoliopsida</taxon>
        <taxon>eudicotyledons</taxon>
        <taxon>Gunneridae</taxon>
        <taxon>Pentapetalae</taxon>
        <taxon>asterids</taxon>
        <taxon>lamiids</taxon>
        <taxon>Gentianales</taxon>
        <taxon>Rubiaceae</taxon>
        <taxon>Rubioideae</taxon>
        <taxon>Spermacoceae</taxon>
        <taxon>Hedyotis-Oldenlandia complex</taxon>
        <taxon>Oldenlandia</taxon>
    </lineage>
</organism>
<feature type="region of interest" description="Disordered" evidence="1">
    <location>
        <begin position="55"/>
        <end position="94"/>
    </location>
</feature>
<evidence type="ECO:0000256" key="2">
    <source>
        <dbReference type="SAM" id="Phobius"/>
    </source>
</evidence>
<evidence type="ECO:0000256" key="1">
    <source>
        <dbReference type="SAM" id="MobiDB-lite"/>
    </source>
</evidence>
<dbReference type="PANTHER" id="PTHR33429:SF7">
    <property type="entry name" value="OS02G0708000 PROTEIN"/>
    <property type="match status" value="1"/>
</dbReference>
<dbReference type="AlphaFoldDB" id="A0AAV1CDE2"/>
<sequence length="166" mass="17982">MSQVDVYASPNIPMAQTPPHSNGSFAPVLIVLAIIFVLVVVSVVVGRICNKRYHKGDKEKSHGKVKSHGKGKKSKQKDNFRIQAGHHGVGGGDQGDIEFGFDKRFASAKVAATNGMVDNHNPHFNFKAPPPSHKMPQFHHGGGGGEPRGPHAVRFADDHIEFRTGH</sequence>
<keyword evidence="2" id="KW-0812">Transmembrane</keyword>
<accession>A0AAV1CDE2</accession>
<proteinExistence type="predicted"/>
<reference evidence="3" key="1">
    <citation type="submission" date="2023-03" db="EMBL/GenBank/DDBJ databases">
        <authorList>
            <person name="Julca I."/>
        </authorList>
    </citation>
    <scope>NUCLEOTIDE SEQUENCE</scope>
</reference>
<evidence type="ECO:0000313" key="4">
    <source>
        <dbReference type="Proteomes" id="UP001161247"/>
    </source>
</evidence>